<dbReference type="Gene3D" id="1.50.10.10">
    <property type="match status" value="1"/>
</dbReference>
<dbReference type="GO" id="GO:0005993">
    <property type="term" value="P:trehalose catabolic process"/>
    <property type="evidence" value="ECO:0007669"/>
    <property type="project" value="TreeGrafter"/>
</dbReference>
<reference evidence="3 4" key="1">
    <citation type="submission" date="2018-04" db="EMBL/GenBank/DDBJ databases">
        <title>Novel species isolated from glacier.</title>
        <authorList>
            <person name="Liu Q."/>
            <person name="Xin Y.-H."/>
        </authorList>
    </citation>
    <scope>NUCLEOTIDE SEQUENCE [LARGE SCALE GENOMIC DNA]</scope>
    <source>
        <strain evidence="3 4">GT1R17</strain>
    </source>
</reference>
<protein>
    <recommendedName>
        <fullName evidence="5">Alpha,alpha-trehalase</fullName>
    </recommendedName>
</protein>
<sequence length="590" mass="66647">MDADFEFEWSLSDPRVLGNDGRAEIMSRSAVARARLGRTRYPDIPSVDQLHLAEAAPAPLRPQLKPSPGLASPLIEEARKLNVHPDFKYLSDLQLKNTHQDHEYWKQEFARVSAGNNLEERRAVLKKYIECAYEPEPVFAPADTELVKPKWTLTHPNSSTRDAFAYIESHWGLLVKSSVSESGGSLIQNQYPFLIPAGRFRESYYWDTCFGVDGLLASGRCELARMQADNLLENIRRFGFIPNGSRDYYLSRSQVPLSASMIRKIVEASHLEYSNSNDTAGSSRLLRWVRERAVPLLEREFLDFWSDSTTRFDAATGLHHHWDELNIKRPERFSADIEDHLGASFRDVRASAESGLDFTDICRGKSGKNESSQFASVLLNAVLCGFIRDLAWLAGFAKMESKQKTFLALQEQRCTALNKYLWDDVGGAYRHYHLKDKTQSEGLCFTTYAPLYARACTPAQAARVVEAARVLESNGGICASTLRESSHQWDGPNGWAPAQMLAVEGLLNYGYVDDARRIAEKWISTLSAVHSDHQQFFERVDVDTRALPSEGYDKYPVQEGFLWTNASFVWMLSTVMAKQFEPIDLAAENG</sequence>
<comment type="caution">
    <text evidence="3">The sequence shown here is derived from an EMBL/GenBank/DDBJ whole genome shotgun (WGS) entry which is preliminary data.</text>
</comment>
<dbReference type="Proteomes" id="UP000244248">
    <property type="component" value="Unassembled WGS sequence"/>
</dbReference>
<dbReference type="EMBL" id="QANS01000002">
    <property type="protein sequence ID" value="PTU31844.1"/>
    <property type="molecule type" value="Genomic_DNA"/>
</dbReference>
<proteinExistence type="predicted"/>
<evidence type="ECO:0000313" key="4">
    <source>
        <dbReference type="Proteomes" id="UP000244248"/>
    </source>
</evidence>
<dbReference type="Pfam" id="PF01204">
    <property type="entry name" value="Trehalase"/>
    <property type="match status" value="1"/>
</dbReference>
<dbReference type="PRINTS" id="PR00744">
    <property type="entry name" value="GLHYDRLASE37"/>
</dbReference>
<organism evidence="3 4">
    <name type="scientific">Stenotrophobium rhamnosiphilum</name>
    <dbReference type="NCBI Taxonomy" id="2029166"/>
    <lineage>
        <taxon>Bacteria</taxon>
        <taxon>Pseudomonadati</taxon>
        <taxon>Pseudomonadota</taxon>
        <taxon>Gammaproteobacteria</taxon>
        <taxon>Nevskiales</taxon>
        <taxon>Nevskiaceae</taxon>
        <taxon>Stenotrophobium</taxon>
    </lineage>
</organism>
<dbReference type="AlphaFoldDB" id="A0A2T5MGZ0"/>
<evidence type="ECO:0000313" key="3">
    <source>
        <dbReference type="EMBL" id="PTU31844.1"/>
    </source>
</evidence>
<dbReference type="PANTHER" id="PTHR23403:SF1">
    <property type="entry name" value="TREHALASE"/>
    <property type="match status" value="1"/>
</dbReference>
<dbReference type="InterPro" id="IPR008928">
    <property type="entry name" value="6-hairpin_glycosidase_sf"/>
</dbReference>
<evidence type="ECO:0008006" key="5">
    <source>
        <dbReference type="Google" id="ProtNLM"/>
    </source>
</evidence>
<evidence type="ECO:0000256" key="2">
    <source>
        <dbReference type="ARBA" id="ARBA00023295"/>
    </source>
</evidence>
<name>A0A2T5MGZ0_9GAMM</name>
<accession>A0A2T5MGZ0</accession>
<dbReference type="SUPFAM" id="SSF48208">
    <property type="entry name" value="Six-hairpin glycosidases"/>
    <property type="match status" value="1"/>
</dbReference>
<keyword evidence="1" id="KW-0378">Hydrolase</keyword>
<keyword evidence="2" id="KW-0326">Glycosidase</keyword>
<dbReference type="GO" id="GO:0004555">
    <property type="term" value="F:alpha,alpha-trehalase activity"/>
    <property type="evidence" value="ECO:0007669"/>
    <property type="project" value="InterPro"/>
</dbReference>
<gene>
    <name evidence="3" type="ORF">CJD38_03940</name>
</gene>
<dbReference type="InterPro" id="IPR001661">
    <property type="entry name" value="Glyco_hydro_37"/>
</dbReference>
<dbReference type="InterPro" id="IPR018232">
    <property type="entry name" value="Glyco_hydro_37_CS"/>
</dbReference>
<dbReference type="PROSITE" id="PS00928">
    <property type="entry name" value="TREHALASE_2"/>
    <property type="match status" value="1"/>
</dbReference>
<dbReference type="InterPro" id="IPR012341">
    <property type="entry name" value="6hp_glycosidase-like_sf"/>
</dbReference>
<evidence type="ECO:0000256" key="1">
    <source>
        <dbReference type="ARBA" id="ARBA00022801"/>
    </source>
</evidence>
<dbReference type="PANTHER" id="PTHR23403">
    <property type="entry name" value="TREHALASE"/>
    <property type="match status" value="1"/>
</dbReference>
<keyword evidence="4" id="KW-1185">Reference proteome</keyword>